<protein>
    <submittedName>
        <fullName evidence="1">Uncharacterized protein</fullName>
    </submittedName>
</protein>
<evidence type="ECO:0000313" key="2">
    <source>
        <dbReference type="Proteomes" id="UP000821845"/>
    </source>
</evidence>
<accession>A0ACB7RUN4</accession>
<organism evidence="1 2">
    <name type="scientific">Hyalomma asiaticum</name>
    <name type="common">Tick</name>
    <dbReference type="NCBI Taxonomy" id="266040"/>
    <lineage>
        <taxon>Eukaryota</taxon>
        <taxon>Metazoa</taxon>
        <taxon>Ecdysozoa</taxon>
        <taxon>Arthropoda</taxon>
        <taxon>Chelicerata</taxon>
        <taxon>Arachnida</taxon>
        <taxon>Acari</taxon>
        <taxon>Parasitiformes</taxon>
        <taxon>Ixodida</taxon>
        <taxon>Ixodoidea</taxon>
        <taxon>Ixodidae</taxon>
        <taxon>Hyalomminae</taxon>
        <taxon>Hyalomma</taxon>
    </lineage>
</organism>
<name>A0ACB7RUN4_HYAAI</name>
<dbReference type="EMBL" id="CM023487">
    <property type="protein sequence ID" value="KAH6925098.1"/>
    <property type="molecule type" value="Genomic_DNA"/>
</dbReference>
<dbReference type="Proteomes" id="UP000821845">
    <property type="component" value="Chromosome 7"/>
</dbReference>
<comment type="caution">
    <text evidence="1">The sequence shown here is derived from an EMBL/GenBank/DDBJ whole genome shotgun (WGS) entry which is preliminary data.</text>
</comment>
<reference evidence="1" key="1">
    <citation type="submission" date="2020-05" db="EMBL/GenBank/DDBJ databases">
        <title>Large-scale comparative analyses of tick genomes elucidate their genetic diversity and vector capacities.</title>
        <authorList>
            <person name="Jia N."/>
            <person name="Wang J."/>
            <person name="Shi W."/>
            <person name="Du L."/>
            <person name="Sun Y."/>
            <person name="Zhan W."/>
            <person name="Jiang J."/>
            <person name="Wang Q."/>
            <person name="Zhang B."/>
            <person name="Ji P."/>
            <person name="Sakyi L.B."/>
            <person name="Cui X."/>
            <person name="Yuan T."/>
            <person name="Jiang B."/>
            <person name="Yang W."/>
            <person name="Lam T.T.-Y."/>
            <person name="Chang Q."/>
            <person name="Ding S."/>
            <person name="Wang X."/>
            <person name="Zhu J."/>
            <person name="Ruan X."/>
            <person name="Zhao L."/>
            <person name="Wei J."/>
            <person name="Que T."/>
            <person name="Du C."/>
            <person name="Cheng J."/>
            <person name="Dai P."/>
            <person name="Han X."/>
            <person name="Huang E."/>
            <person name="Gao Y."/>
            <person name="Liu J."/>
            <person name="Shao H."/>
            <person name="Ye R."/>
            <person name="Li L."/>
            <person name="Wei W."/>
            <person name="Wang X."/>
            <person name="Wang C."/>
            <person name="Yang T."/>
            <person name="Huo Q."/>
            <person name="Li W."/>
            <person name="Guo W."/>
            <person name="Chen H."/>
            <person name="Zhou L."/>
            <person name="Ni X."/>
            <person name="Tian J."/>
            <person name="Zhou Y."/>
            <person name="Sheng Y."/>
            <person name="Liu T."/>
            <person name="Pan Y."/>
            <person name="Xia L."/>
            <person name="Li J."/>
            <person name="Zhao F."/>
            <person name="Cao W."/>
        </authorList>
    </citation>
    <scope>NUCLEOTIDE SEQUENCE</scope>
    <source>
        <strain evidence="1">Hyas-2018</strain>
    </source>
</reference>
<evidence type="ECO:0000313" key="1">
    <source>
        <dbReference type="EMBL" id="KAH6925098.1"/>
    </source>
</evidence>
<proteinExistence type="predicted"/>
<gene>
    <name evidence="1" type="ORF">HPB50_000325</name>
</gene>
<sequence length="84" mass="9450">MKIPGISSKSSAELAPKTEQSTTPLLPECITPALPPRTSCSARILGEERHRYTRRQRAVENVTSEQLGDNERRPKIARKRRPAQ</sequence>
<keyword evidence="2" id="KW-1185">Reference proteome</keyword>